<protein>
    <submittedName>
        <fullName evidence="3">MlaD family protein</fullName>
    </submittedName>
</protein>
<keyword evidence="4" id="KW-1185">Reference proteome</keyword>
<comment type="caution">
    <text evidence="3">The sequence shown here is derived from an EMBL/GenBank/DDBJ whole genome shotgun (WGS) entry which is preliminary data.</text>
</comment>
<evidence type="ECO:0000313" key="4">
    <source>
        <dbReference type="Proteomes" id="UP001356170"/>
    </source>
</evidence>
<feature type="transmembrane region" description="Helical" evidence="1">
    <location>
        <begin position="7"/>
        <end position="29"/>
    </location>
</feature>
<dbReference type="InterPro" id="IPR003399">
    <property type="entry name" value="Mce/MlaD"/>
</dbReference>
<keyword evidence="1" id="KW-1133">Transmembrane helix</keyword>
<feature type="domain" description="Mce/MlaD" evidence="2">
    <location>
        <begin position="46"/>
        <end position="116"/>
    </location>
</feature>
<dbReference type="Proteomes" id="UP001356170">
    <property type="component" value="Unassembled WGS sequence"/>
</dbReference>
<evidence type="ECO:0000256" key="1">
    <source>
        <dbReference type="SAM" id="Phobius"/>
    </source>
</evidence>
<dbReference type="PANTHER" id="PTHR36698">
    <property type="entry name" value="BLL5892 PROTEIN"/>
    <property type="match status" value="1"/>
</dbReference>
<gene>
    <name evidence="3" type="ORF">V3390_03435</name>
</gene>
<evidence type="ECO:0000259" key="2">
    <source>
        <dbReference type="Pfam" id="PF02470"/>
    </source>
</evidence>
<name>A0ABU7UYW0_9GAMM</name>
<dbReference type="PANTHER" id="PTHR36698:SF2">
    <property type="entry name" value="MCE_MLAD DOMAIN-CONTAINING PROTEIN"/>
    <property type="match status" value="1"/>
</dbReference>
<reference evidence="3 4" key="1">
    <citation type="submission" date="2024-01" db="EMBL/GenBank/DDBJ databases">
        <title>Novel species of the genus Luteimonas isolated from rivers.</title>
        <authorList>
            <person name="Lu H."/>
        </authorList>
    </citation>
    <scope>NUCLEOTIDE SEQUENCE [LARGE SCALE GENOMIC DNA]</scope>
    <source>
        <strain evidence="3 4">FXH3W</strain>
    </source>
</reference>
<dbReference type="Pfam" id="PF02470">
    <property type="entry name" value="MlaD"/>
    <property type="match status" value="1"/>
</dbReference>
<keyword evidence="1" id="KW-0472">Membrane</keyword>
<organism evidence="3 4">
    <name type="scientific">Aquilutibacter rugosus</name>
    <dbReference type="NCBI Taxonomy" id="3115820"/>
    <lineage>
        <taxon>Bacteria</taxon>
        <taxon>Pseudomonadati</taxon>
        <taxon>Pseudomonadota</taxon>
        <taxon>Gammaproteobacteria</taxon>
        <taxon>Lysobacterales</taxon>
        <taxon>Lysobacteraceae</taxon>
        <taxon>Aquilutibacter</taxon>
    </lineage>
</organism>
<proteinExistence type="predicted"/>
<evidence type="ECO:0000313" key="3">
    <source>
        <dbReference type="EMBL" id="MEF2155285.1"/>
    </source>
</evidence>
<accession>A0ABU7UYW0</accession>
<sequence>METKANYVLIGAFTLLVSLFVLMFALWAAKYSSDREWQDYSVLFSEPVTGLAEGSSVAYNGISVGTVKLLRLDPQDPRRVTALLRLYADAPVKVDTFAKIATPSLTGAPIIQLTGGSPQAKLLREVDTSEAPLIKTEPSALQNIQDTANKLVQRVDTLVSEENIASIAASLRAIEDVTGTVAAERAQIALLMRGLKQNSDQLAAALNSTNSAINGVNRNLVDQLPALTARLDGSLVRLQEATGNANSLLAENRGPIREFTQDGLAQIGPTMKELRATARELRILVDNLNESPIGFIRGRNGVREFDPATGVSTPVPPEKVQ</sequence>
<dbReference type="EMBL" id="JAZHBO010000001">
    <property type="protein sequence ID" value="MEF2155285.1"/>
    <property type="molecule type" value="Genomic_DNA"/>
</dbReference>
<keyword evidence="1" id="KW-0812">Transmembrane</keyword>
<dbReference type="RefSeq" id="WP_331703357.1">
    <property type="nucleotide sequence ID" value="NZ_JAZHBO010000001.1"/>
</dbReference>